<protein>
    <submittedName>
        <fullName evidence="1">Uncharacterized protein</fullName>
    </submittedName>
</protein>
<evidence type="ECO:0000313" key="1">
    <source>
        <dbReference type="EMBL" id="MFK9080215.1"/>
    </source>
</evidence>
<comment type="caution">
    <text evidence="1">The sequence shown here is derived from an EMBL/GenBank/DDBJ whole genome shotgun (WGS) entry which is preliminary data.</text>
</comment>
<accession>A0ACC7MTQ3</accession>
<dbReference type="Proteomes" id="UP001622950">
    <property type="component" value="Unassembled WGS sequence"/>
</dbReference>
<evidence type="ECO:0000313" key="2">
    <source>
        <dbReference type="Proteomes" id="UP001622950"/>
    </source>
</evidence>
<reference evidence="1" key="1">
    <citation type="submission" date="2024-11" db="EMBL/GenBank/DDBJ databases">
        <authorList>
            <person name="Lucas J.A."/>
        </authorList>
    </citation>
    <scope>NUCLEOTIDE SEQUENCE</scope>
    <source>
        <strain evidence="1">Z 8.8</strain>
    </source>
</reference>
<name>A0ACC7MTQ3_9PSED</name>
<gene>
    <name evidence="1" type="ORF">ACJEBM_05960</name>
</gene>
<dbReference type="EMBL" id="JBJHQE010000006">
    <property type="protein sequence ID" value="MFK9080215.1"/>
    <property type="molecule type" value="Genomic_DNA"/>
</dbReference>
<organism evidence="1 2">
    <name type="scientific">Pseudomonas neuropathica</name>
    <dbReference type="NCBI Taxonomy" id="2730425"/>
    <lineage>
        <taxon>Bacteria</taxon>
        <taxon>Pseudomonadati</taxon>
        <taxon>Pseudomonadota</taxon>
        <taxon>Gammaproteobacteria</taxon>
        <taxon>Pseudomonadales</taxon>
        <taxon>Pseudomonadaceae</taxon>
        <taxon>Pseudomonas</taxon>
    </lineage>
</organism>
<proteinExistence type="predicted"/>
<sequence>MADKPHTWLIVMAWLSQQSPIFYAAAQSDWIASLRVIYGEGGRRKLCSCLKV</sequence>
<keyword evidence="2" id="KW-1185">Reference proteome</keyword>